<dbReference type="InterPro" id="IPR011765">
    <property type="entry name" value="Pept_M16_N"/>
</dbReference>
<dbReference type="PROSITE" id="PS00143">
    <property type="entry name" value="INSULINASE"/>
    <property type="match status" value="1"/>
</dbReference>
<dbReference type="Gene3D" id="3.30.830.10">
    <property type="entry name" value="Metalloenzyme, LuxS/M16 peptidase-like"/>
    <property type="match status" value="2"/>
</dbReference>
<dbReference type="AlphaFoldDB" id="A0A1Z4JGT0"/>
<comment type="similarity">
    <text evidence="1 2">Belongs to the peptidase M16 family.</text>
</comment>
<protein>
    <submittedName>
        <fullName evidence="5">Processing peptidase</fullName>
    </submittedName>
</protein>
<dbReference type="Pfam" id="PF05193">
    <property type="entry name" value="Peptidase_M16_C"/>
    <property type="match status" value="1"/>
</dbReference>
<organism evidence="5 6">
    <name type="scientific">Leptolyngbya boryana NIES-2135</name>
    <dbReference type="NCBI Taxonomy" id="1973484"/>
    <lineage>
        <taxon>Bacteria</taxon>
        <taxon>Bacillati</taxon>
        <taxon>Cyanobacteriota</taxon>
        <taxon>Cyanophyceae</taxon>
        <taxon>Leptolyngbyales</taxon>
        <taxon>Leptolyngbyaceae</taxon>
        <taxon>Leptolyngbya group</taxon>
        <taxon>Leptolyngbya</taxon>
    </lineage>
</organism>
<dbReference type="GO" id="GO:0046872">
    <property type="term" value="F:metal ion binding"/>
    <property type="evidence" value="ECO:0007669"/>
    <property type="project" value="InterPro"/>
</dbReference>
<feature type="domain" description="Peptidase M16 N-terminal" evidence="3">
    <location>
        <begin position="19"/>
        <end position="160"/>
    </location>
</feature>
<dbReference type="PANTHER" id="PTHR11851:SF49">
    <property type="entry name" value="MITOCHONDRIAL-PROCESSING PEPTIDASE SUBUNIT ALPHA"/>
    <property type="match status" value="1"/>
</dbReference>
<sequence>MPATVHRFDNGLTLIHHDLPTTGIAAIDVWVNAGSIVEPDEWSGMAHFLEHMIFKGTEKIAPGEFDQAIEKRGGMTNAATSYDYAHFYMTTAAQDFADTLPYLGELLLNAAIPEDEFEREREVVLEEILQTYDNPDAIAFQFLAELVYQRHPYGRSILGTEESLMRRSAAEMRSFHRTHYQPENMTVVVTGDIRLDHVKQQVEQAFHTFPEADACRIHIAEAEPPITTIRREEIQLPRLEQARLLMAWMAPGVEAPVGQVDETLPWKRFEQANQQDPLRAACGLDLISAVLGAGRTSRLVQELREERHLVQGIDCSFSLQRDSSLFTIAAWLDADDLQRVEALICDRLSQLMTVPISQAELDRAKRLLCNDYAFSIETPGQLAGLYGYYHSLAEITAAAAYPHLIQSFTVEDLRDLASQYLSPYHYAAIVVTPGD</sequence>
<dbReference type="InterPro" id="IPR001431">
    <property type="entry name" value="Pept_M16_Zn_BS"/>
</dbReference>
<dbReference type="PANTHER" id="PTHR11851">
    <property type="entry name" value="METALLOPROTEASE"/>
    <property type="match status" value="1"/>
</dbReference>
<dbReference type="GO" id="GO:0006508">
    <property type="term" value="P:proteolysis"/>
    <property type="evidence" value="ECO:0007669"/>
    <property type="project" value="InterPro"/>
</dbReference>
<evidence type="ECO:0000313" key="5">
    <source>
        <dbReference type="EMBL" id="BAY55931.1"/>
    </source>
</evidence>
<reference evidence="5 6" key="1">
    <citation type="submission" date="2017-06" db="EMBL/GenBank/DDBJ databases">
        <title>Genome sequencing of cyanobaciteial culture collection at National Institute for Environmental Studies (NIES).</title>
        <authorList>
            <person name="Hirose Y."/>
            <person name="Shimura Y."/>
            <person name="Fujisawa T."/>
            <person name="Nakamura Y."/>
            <person name="Kawachi M."/>
        </authorList>
    </citation>
    <scope>NUCLEOTIDE SEQUENCE [LARGE SCALE GENOMIC DNA]</scope>
    <source>
        <strain evidence="5 6">NIES-2135</strain>
    </source>
</reference>
<evidence type="ECO:0000259" key="3">
    <source>
        <dbReference type="Pfam" id="PF00675"/>
    </source>
</evidence>
<evidence type="ECO:0000259" key="4">
    <source>
        <dbReference type="Pfam" id="PF05193"/>
    </source>
</evidence>
<dbReference type="GO" id="GO:0004222">
    <property type="term" value="F:metalloendopeptidase activity"/>
    <property type="evidence" value="ECO:0007669"/>
    <property type="project" value="InterPro"/>
</dbReference>
<dbReference type="EMBL" id="AP018203">
    <property type="protein sequence ID" value="BAY55931.1"/>
    <property type="molecule type" value="Genomic_DNA"/>
</dbReference>
<evidence type="ECO:0000313" key="6">
    <source>
        <dbReference type="Proteomes" id="UP000217895"/>
    </source>
</evidence>
<name>A0A1Z4JGT0_LEPBY</name>
<gene>
    <name evidence="5" type="ORF">NIES2135_27580</name>
</gene>
<accession>A0A1Z4JGT0</accession>
<dbReference type="InterPro" id="IPR050361">
    <property type="entry name" value="MPP/UQCRC_Complex"/>
</dbReference>
<feature type="domain" description="Peptidase M16 C-terminal" evidence="4">
    <location>
        <begin position="169"/>
        <end position="368"/>
    </location>
</feature>
<dbReference type="InterPro" id="IPR011249">
    <property type="entry name" value="Metalloenz_LuxS/M16"/>
</dbReference>
<keyword evidence="6" id="KW-1185">Reference proteome</keyword>
<dbReference type="SUPFAM" id="SSF63411">
    <property type="entry name" value="LuxS/MPP-like metallohydrolase"/>
    <property type="match status" value="2"/>
</dbReference>
<dbReference type="Pfam" id="PF00675">
    <property type="entry name" value="Peptidase_M16"/>
    <property type="match status" value="1"/>
</dbReference>
<proteinExistence type="inferred from homology"/>
<dbReference type="Proteomes" id="UP000217895">
    <property type="component" value="Chromosome"/>
</dbReference>
<evidence type="ECO:0000256" key="2">
    <source>
        <dbReference type="RuleBase" id="RU004447"/>
    </source>
</evidence>
<dbReference type="InterPro" id="IPR007863">
    <property type="entry name" value="Peptidase_M16_C"/>
</dbReference>
<evidence type="ECO:0000256" key="1">
    <source>
        <dbReference type="ARBA" id="ARBA00007261"/>
    </source>
</evidence>